<proteinExistence type="predicted"/>
<evidence type="ECO:0000256" key="1">
    <source>
        <dbReference type="SAM" id="MobiDB-lite"/>
    </source>
</evidence>
<comment type="caution">
    <text evidence="2">The sequence shown here is derived from an EMBL/GenBank/DDBJ whole genome shotgun (WGS) entry which is preliminary data.</text>
</comment>
<name>A0A5B7FYC3_PORTR</name>
<evidence type="ECO:0000313" key="3">
    <source>
        <dbReference type="Proteomes" id="UP000324222"/>
    </source>
</evidence>
<accession>A0A5B7FYC3</accession>
<dbReference type="AlphaFoldDB" id="A0A5B7FYC3"/>
<dbReference type="Proteomes" id="UP000324222">
    <property type="component" value="Unassembled WGS sequence"/>
</dbReference>
<protein>
    <submittedName>
        <fullName evidence="2">Uncharacterized protein</fullName>
    </submittedName>
</protein>
<gene>
    <name evidence="2" type="ORF">E2C01_044395</name>
</gene>
<feature type="region of interest" description="Disordered" evidence="1">
    <location>
        <begin position="88"/>
        <end position="109"/>
    </location>
</feature>
<evidence type="ECO:0000313" key="2">
    <source>
        <dbReference type="EMBL" id="MPC50566.1"/>
    </source>
</evidence>
<sequence>MRRHQLHPGMPGMCTRAHAHSNIHGLSSNLQSEEHHHSETNHHHLFLTGTQVSEAAIRRCDFYFGHERILSHPISLIGQKDSPLIPVFNKRRSSSASGPSKRRRGVGASQEVHCESSCW</sequence>
<keyword evidence="3" id="KW-1185">Reference proteome</keyword>
<reference evidence="2 3" key="1">
    <citation type="submission" date="2019-05" db="EMBL/GenBank/DDBJ databases">
        <title>Another draft genome of Portunus trituberculatus and its Hox gene families provides insights of decapod evolution.</title>
        <authorList>
            <person name="Jeong J.-H."/>
            <person name="Song I."/>
            <person name="Kim S."/>
            <person name="Choi T."/>
            <person name="Kim D."/>
            <person name="Ryu S."/>
            <person name="Kim W."/>
        </authorList>
    </citation>
    <scope>NUCLEOTIDE SEQUENCE [LARGE SCALE GENOMIC DNA]</scope>
    <source>
        <tissue evidence="2">Muscle</tissue>
    </source>
</reference>
<dbReference type="EMBL" id="VSRR010009584">
    <property type="protein sequence ID" value="MPC50566.1"/>
    <property type="molecule type" value="Genomic_DNA"/>
</dbReference>
<organism evidence="2 3">
    <name type="scientific">Portunus trituberculatus</name>
    <name type="common">Swimming crab</name>
    <name type="synonym">Neptunus trituberculatus</name>
    <dbReference type="NCBI Taxonomy" id="210409"/>
    <lineage>
        <taxon>Eukaryota</taxon>
        <taxon>Metazoa</taxon>
        <taxon>Ecdysozoa</taxon>
        <taxon>Arthropoda</taxon>
        <taxon>Crustacea</taxon>
        <taxon>Multicrustacea</taxon>
        <taxon>Malacostraca</taxon>
        <taxon>Eumalacostraca</taxon>
        <taxon>Eucarida</taxon>
        <taxon>Decapoda</taxon>
        <taxon>Pleocyemata</taxon>
        <taxon>Brachyura</taxon>
        <taxon>Eubrachyura</taxon>
        <taxon>Portunoidea</taxon>
        <taxon>Portunidae</taxon>
        <taxon>Portuninae</taxon>
        <taxon>Portunus</taxon>
    </lineage>
</organism>